<keyword evidence="4" id="KW-1185">Reference proteome</keyword>
<dbReference type="Proteomes" id="UP001307849">
    <property type="component" value="Unassembled WGS sequence"/>
</dbReference>
<dbReference type="InterPro" id="IPR057684">
    <property type="entry name" value="DUF7924"/>
</dbReference>
<name>A0AAN8RUG7_9PEZI</name>
<gene>
    <name evidence="3" type="ORF">TWF506_003215</name>
</gene>
<proteinExistence type="predicted"/>
<dbReference type="EMBL" id="JAVHJM010000011">
    <property type="protein sequence ID" value="KAK6502635.1"/>
    <property type="molecule type" value="Genomic_DNA"/>
</dbReference>
<feature type="domain" description="DUF7924" evidence="2">
    <location>
        <begin position="1"/>
        <end position="96"/>
    </location>
</feature>
<dbReference type="Pfam" id="PF25545">
    <property type="entry name" value="DUF7924"/>
    <property type="match status" value="1"/>
</dbReference>
<evidence type="ECO:0000256" key="1">
    <source>
        <dbReference type="SAM" id="MobiDB-lite"/>
    </source>
</evidence>
<sequence>MGVAVRAVVELFKLVGREQELNREIIAFSISHDNDSVRIFGHYPVIEGDTVKYFRHPIISYTLVASTVDIWTAYKFTKNVYDLWMPAHFKRLCSVIDQIPAGVDFRVAPLSQGSGSSQGPDLASTRSDSRSAHGEAAIAVDIPPSPSFAIPPPKKAKNIDTLG</sequence>
<dbReference type="PANTHER" id="PTHR42470:SF2">
    <property type="match status" value="1"/>
</dbReference>
<feature type="region of interest" description="Disordered" evidence="1">
    <location>
        <begin position="111"/>
        <end position="163"/>
    </location>
</feature>
<accession>A0AAN8RUG7</accession>
<comment type="caution">
    <text evidence="3">The sequence shown here is derived from an EMBL/GenBank/DDBJ whole genome shotgun (WGS) entry which is preliminary data.</text>
</comment>
<protein>
    <recommendedName>
        <fullName evidence="2">DUF7924 domain-containing protein</fullName>
    </recommendedName>
</protein>
<evidence type="ECO:0000313" key="3">
    <source>
        <dbReference type="EMBL" id="KAK6502635.1"/>
    </source>
</evidence>
<dbReference type="AlphaFoldDB" id="A0AAN8RUG7"/>
<dbReference type="PANTHER" id="PTHR42470">
    <property type="entry name" value="VAST DOMAIN-CONTAINING PROTEIN"/>
    <property type="match status" value="1"/>
</dbReference>
<evidence type="ECO:0000313" key="4">
    <source>
        <dbReference type="Proteomes" id="UP001307849"/>
    </source>
</evidence>
<evidence type="ECO:0000259" key="2">
    <source>
        <dbReference type="Pfam" id="PF25545"/>
    </source>
</evidence>
<organism evidence="3 4">
    <name type="scientific">Arthrobotrys conoides</name>
    <dbReference type="NCBI Taxonomy" id="74498"/>
    <lineage>
        <taxon>Eukaryota</taxon>
        <taxon>Fungi</taxon>
        <taxon>Dikarya</taxon>
        <taxon>Ascomycota</taxon>
        <taxon>Pezizomycotina</taxon>
        <taxon>Orbiliomycetes</taxon>
        <taxon>Orbiliales</taxon>
        <taxon>Orbiliaceae</taxon>
        <taxon>Arthrobotrys</taxon>
    </lineage>
</organism>
<reference evidence="3 4" key="1">
    <citation type="submission" date="2019-10" db="EMBL/GenBank/DDBJ databases">
        <authorList>
            <person name="Palmer J.M."/>
        </authorList>
    </citation>
    <scope>NUCLEOTIDE SEQUENCE [LARGE SCALE GENOMIC DNA]</scope>
    <source>
        <strain evidence="3 4">TWF506</strain>
    </source>
</reference>
<feature type="compositionally biased region" description="Pro residues" evidence="1">
    <location>
        <begin position="143"/>
        <end position="153"/>
    </location>
</feature>